<sequence length="220" mass="25168">MDGFSKKSNEERARCRTRCREKLAQHIGANTDLEQEQQLGFRIDPLEVRLITRPDDPYAWSYMPEKAHLFQKHLSKHTMGACVELYHEVGKTFEAVHTAAASPEIHGCLTEADVSFTSTIKQLEHKYTLLQQKHNWVVEECERWKARATENGQLRASMETELAAKNTDLESANSMIRDLRRQLEKAQEQRASSVQGIDVISKMLNNVRSGLCTVDEPVIM</sequence>
<name>A0A9Q9DXQ5_CURCL</name>
<feature type="coiled-coil region" evidence="1">
    <location>
        <begin position="162"/>
        <end position="196"/>
    </location>
</feature>
<reference evidence="2" key="1">
    <citation type="submission" date="2021-12" db="EMBL/GenBank/DDBJ databases">
        <title>Curvularia clavata genome.</title>
        <authorList>
            <person name="Cao Y."/>
        </authorList>
    </citation>
    <scope>NUCLEOTIDE SEQUENCE</scope>
    <source>
        <strain evidence="2">Yc1106</strain>
    </source>
</reference>
<dbReference type="VEuPathDB" id="FungiDB:yc1106_09453"/>
<dbReference type="Proteomes" id="UP001056012">
    <property type="component" value="Chromosome 7"/>
</dbReference>
<evidence type="ECO:0000313" key="2">
    <source>
        <dbReference type="EMBL" id="USP82179.1"/>
    </source>
</evidence>
<dbReference type="EMBL" id="CP089280">
    <property type="protein sequence ID" value="USP82179.1"/>
    <property type="molecule type" value="Genomic_DNA"/>
</dbReference>
<dbReference type="OrthoDB" id="5428321at2759"/>
<evidence type="ECO:0000313" key="3">
    <source>
        <dbReference type="Proteomes" id="UP001056012"/>
    </source>
</evidence>
<organism evidence="2 3">
    <name type="scientific">Curvularia clavata</name>
    <dbReference type="NCBI Taxonomy" id="95742"/>
    <lineage>
        <taxon>Eukaryota</taxon>
        <taxon>Fungi</taxon>
        <taxon>Dikarya</taxon>
        <taxon>Ascomycota</taxon>
        <taxon>Pezizomycotina</taxon>
        <taxon>Dothideomycetes</taxon>
        <taxon>Pleosporomycetidae</taxon>
        <taxon>Pleosporales</taxon>
        <taxon>Pleosporineae</taxon>
        <taxon>Pleosporaceae</taxon>
        <taxon>Curvularia</taxon>
    </lineage>
</organism>
<keyword evidence="1" id="KW-0175">Coiled coil</keyword>
<dbReference type="AlphaFoldDB" id="A0A9Q9DXQ5"/>
<protein>
    <submittedName>
        <fullName evidence="2">Uncharacterized protein</fullName>
    </submittedName>
</protein>
<gene>
    <name evidence="2" type="ORF">yc1106_09453</name>
</gene>
<keyword evidence="3" id="KW-1185">Reference proteome</keyword>
<proteinExistence type="predicted"/>
<accession>A0A9Q9DXQ5</accession>
<evidence type="ECO:0000256" key="1">
    <source>
        <dbReference type="SAM" id="Coils"/>
    </source>
</evidence>